<keyword evidence="2" id="KW-0067">ATP-binding</keyword>
<dbReference type="PANTHER" id="PTHR43272">
    <property type="entry name" value="LONG-CHAIN-FATTY-ACID--COA LIGASE"/>
    <property type="match status" value="1"/>
</dbReference>
<keyword evidence="5" id="KW-1185">Reference proteome</keyword>
<dbReference type="InterPro" id="IPR000873">
    <property type="entry name" value="AMP-dep_synth/lig_dom"/>
</dbReference>
<evidence type="ECO:0000256" key="1">
    <source>
        <dbReference type="ARBA" id="ARBA00022741"/>
    </source>
</evidence>
<dbReference type="GO" id="GO:0005783">
    <property type="term" value="C:endoplasmic reticulum"/>
    <property type="evidence" value="ECO:0007669"/>
    <property type="project" value="TreeGrafter"/>
</dbReference>
<dbReference type="PANTHER" id="PTHR43272:SF33">
    <property type="entry name" value="AMP-BINDING DOMAIN-CONTAINING PROTEIN-RELATED"/>
    <property type="match status" value="1"/>
</dbReference>
<reference evidence="4 5" key="1">
    <citation type="submission" date="2021-06" db="EMBL/GenBank/DDBJ databases">
        <title>Genome sequence of Babesia caballi.</title>
        <authorList>
            <person name="Yamagishi J."/>
            <person name="Kidaka T."/>
            <person name="Ochi A."/>
        </authorList>
    </citation>
    <scope>NUCLEOTIDE SEQUENCE [LARGE SCALE GENOMIC DNA]</scope>
    <source>
        <strain evidence="4">USDA-D6B2</strain>
    </source>
</reference>
<dbReference type="InterPro" id="IPR020845">
    <property type="entry name" value="AMP-binding_CS"/>
</dbReference>
<dbReference type="GO" id="GO:0005524">
    <property type="term" value="F:ATP binding"/>
    <property type="evidence" value="ECO:0007669"/>
    <property type="project" value="UniProtKB-KW"/>
</dbReference>
<dbReference type="Gene3D" id="3.40.50.12780">
    <property type="entry name" value="N-terminal domain of ligase-like"/>
    <property type="match status" value="1"/>
</dbReference>
<evidence type="ECO:0000256" key="2">
    <source>
        <dbReference type="ARBA" id="ARBA00022840"/>
    </source>
</evidence>
<dbReference type="GeneID" id="94195023"/>
<evidence type="ECO:0000313" key="5">
    <source>
        <dbReference type="Proteomes" id="UP001497744"/>
    </source>
</evidence>
<gene>
    <name evidence="4" type="ORF">BcabD6B2_29770</name>
</gene>
<dbReference type="RefSeq" id="XP_067715611.1">
    <property type="nucleotide sequence ID" value="XM_067859510.1"/>
</dbReference>
<accession>A0AAV4LUS4</accession>
<keyword evidence="1" id="KW-0547">Nucleotide-binding</keyword>
<evidence type="ECO:0000313" key="4">
    <source>
        <dbReference type="EMBL" id="GIX63542.1"/>
    </source>
</evidence>
<protein>
    <submittedName>
        <fullName evidence="4">Long-chain acyl-CoA synthetase, putative</fullName>
    </submittedName>
</protein>
<comment type="caution">
    <text evidence="4">The sequence shown here is derived from an EMBL/GenBank/DDBJ whole genome shotgun (WGS) entry which is preliminary data.</text>
</comment>
<name>A0AAV4LUS4_BABCB</name>
<sequence length="689" mass="76801">MSTSLFLGMLDLSNLEKETAGPLKNLQYARVLEKNPNKGESDIYCGVGVNGQDTMDAVAFPERFQTSFDILREAASQYPDRDHLGKREKTVKANGEVTFGEYRWTSLSYSVTTAMIIGTALISEPRLLLSTVVNDIYLKEAKFLGIWAANCPYWLLTDYASIAYGLVTVPLYESMGDEALLKIFEETQLRTVCIDTAKLPILTRLRDKLPMVRRLILFDAPSEEDKKILKSLCRSYVLMDDLIKKYSDKVVEPPRRKRGDVATVIYTSGTSGIPKGAVHTNLSLIALFPRLMSTGNRMNSHVGLTNLSYLPLSHVYQRFVEHFIVGHLGRIGYYCGNVRNLVSDMQALKPTMVAGVPRVFSKFLDRINSGIDSKPAPLRALVRWAVRTKVAIFSERAHDPRHWFFDPILKKIREPFGGNLRSMTLGSAAMSDGDIKDVQAMLTCPISEGWGTTEVGLATLQDYRDSNKGTVGGPLGDLVFKLRSIPEMEYDARATPPRGELLVKGSGFMLGYLMRPEQTAEALDSDGWYHTGDVVELLPNKGLKIMDRARNFFKLSQGEYIAPDKLESLYVGSPFVEQIFIWGESKRSHIVGIIVVNGDYVASWAASHGKAGAPMAKLLTDADLIKAVQDSLKSIAETNGLNGMERLQVFTLTDEPFSVANGLMTPTFKTVRTKVRNHYEKQLEAMYAH</sequence>
<dbReference type="EMBL" id="BPLF01000002">
    <property type="protein sequence ID" value="GIX63542.1"/>
    <property type="molecule type" value="Genomic_DNA"/>
</dbReference>
<dbReference type="Pfam" id="PF00501">
    <property type="entry name" value="AMP-binding"/>
    <property type="match status" value="1"/>
</dbReference>
<dbReference type="GO" id="GO:0016020">
    <property type="term" value="C:membrane"/>
    <property type="evidence" value="ECO:0007669"/>
    <property type="project" value="TreeGrafter"/>
</dbReference>
<feature type="domain" description="AMP-dependent synthetase/ligase" evidence="3">
    <location>
        <begin position="142"/>
        <end position="513"/>
    </location>
</feature>
<dbReference type="PROSITE" id="PS00455">
    <property type="entry name" value="AMP_BINDING"/>
    <property type="match status" value="1"/>
</dbReference>
<proteinExistence type="predicted"/>
<dbReference type="GO" id="GO:0004467">
    <property type="term" value="F:long-chain fatty acid-CoA ligase activity"/>
    <property type="evidence" value="ECO:0007669"/>
    <property type="project" value="TreeGrafter"/>
</dbReference>
<evidence type="ECO:0000259" key="3">
    <source>
        <dbReference type="Pfam" id="PF00501"/>
    </source>
</evidence>
<organism evidence="4 5">
    <name type="scientific">Babesia caballi</name>
    <dbReference type="NCBI Taxonomy" id="5871"/>
    <lineage>
        <taxon>Eukaryota</taxon>
        <taxon>Sar</taxon>
        <taxon>Alveolata</taxon>
        <taxon>Apicomplexa</taxon>
        <taxon>Aconoidasida</taxon>
        <taxon>Piroplasmida</taxon>
        <taxon>Babesiidae</taxon>
        <taxon>Babesia</taxon>
    </lineage>
</organism>
<dbReference type="SUPFAM" id="SSF56801">
    <property type="entry name" value="Acetyl-CoA synthetase-like"/>
    <property type="match status" value="1"/>
</dbReference>
<dbReference type="Proteomes" id="UP001497744">
    <property type="component" value="Unassembled WGS sequence"/>
</dbReference>
<dbReference type="InterPro" id="IPR042099">
    <property type="entry name" value="ANL_N_sf"/>
</dbReference>
<dbReference type="AlphaFoldDB" id="A0AAV4LUS4"/>